<keyword evidence="3" id="KW-0560">Oxidoreductase</keyword>
<keyword evidence="8" id="KW-1185">Reference proteome</keyword>
<dbReference type="Gene3D" id="3.40.50.740">
    <property type="match status" value="1"/>
</dbReference>
<sequence length="670" mass="74869">MKIKSVCGYCGVGCGIEYDTRRLVGDIDYPVNEGLVCSKGASELHTIETPTRLLRPKLRKAYEDFTEISWEMAIETIVHNIRSTSPERIGFYLSGQMLTEDYYVANKLGKGFLGTNNVDTNSRTCMASAVVAHKKVFGVDYVPVRMEEIEHCNLLIMVGANPAEAHVVFNNKIKKAKKEGLKTVVIDPRRTETAEQADLHLPIRVGTDIDFLSLVARRIVDDGKTDDAFLDAHVNGFDAYLKKIKKIPTKKLLKRCGLEEEAFEAFMALFYQSENVISAWTMGLNQSAQGVDKNLALINLHLLTGKINRPGNGPFSLTGQPNAMGGREVGGLATTLAVHLDFNEESIAKVSEFWGAQNIAPAPGLTAFEMIEAAERRELDVLIICHTDPVYHLPNRSRVEAALKKVPFIVEINAYDDSETKPFAHLRLPAAPWGEKEGTQTNMDRSITRQERLTRRSIDCKPDWEIFSMIGRAMGFVSAFDYQDAEAIWDEYRRMTALSPKGHMDISGVDAASLKNGGHVWGEGLFDDNEFLTPDGRANLIFVQNERRSESSSLEFPYLLTTGRTRDQWHSGTKTAFVDRLLKHKPLSYIEINSEDAQSAGIADGDKVKVTTARGALVFEAKVTENIREKTLFVPVTDRRINYLTNDLLDPESKEPDYNHNAAKLEKWSG</sequence>
<dbReference type="InterPro" id="IPR006657">
    <property type="entry name" value="MoPterin_dinucl-bd_dom"/>
</dbReference>
<dbReference type="InterPro" id="IPR050123">
    <property type="entry name" value="Prok_molybdopt-oxidoreductase"/>
</dbReference>
<dbReference type="Gene3D" id="2.40.40.20">
    <property type="match status" value="1"/>
</dbReference>
<evidence type="ECO:0000256" key="2">
    <source>
        <dbReference type="ARBA" id="ARBA00022723"/>
    </source>
</evidence>
<organism evidence="7 8">
    <name type="scientific">Sulfurimonas diazotrophicus</name>
    <dbReference type="NCBI Taxonomy" id="3131939"/>
    <lineage>
        <taxon>Bacteria</taxon>
        <taxon>Pseudomonadati</taxon>
        <taxon>Campylobacterota</taxon>
        <taxon>Epsilonproteobacteria</taxon>
        <taxon>Campylobacterales</taxon>
        <taxon>Sulfurimonadaceae</taxon>
        <taxon>Sulfurimonas</taxon>
    </lineage>
</organism>
<dbReference type="SUPFAM" id="SSF50692">
    <property type="entry name" value="ADC-like"/>
    <property type="match status" value="1"/>
</dbReference>
<dbReference type="PANTHER" id="PTHR43105">
    <property type="entry name" value="RESPIRATORY NITRATE REDUCTASE"/>
    <property type="match status" value="1"/>
</dbReference>
<feature type="domain" description="4Fe-4S Mo/W bis-MGD-type" evidence="6">
    <location>
        <begin position="1"/>
        <end position="51"/>
    </location>
</feature>
<keyword evidence="4" id="KW-0408">Iron</keyword>
<dbReference type="InterPro" id="IPR009010">
    <property type="entry name" value="Asp_de-COase-like_dom_sf"/>
</dbReference>
<dbReference type="SMART" id="SM00926">
    <property type="entry name" value="Molybdop_Fe4S4"/>
    <property type="match status" value="1"/>
</dbReference>
<dbReference type="Gene3D" id="3.40.228.10">
    <property type="entry name" value="Dimethylsulfoxide Reductase, domain 2"/>
    <property type="match status" value="1"/>
</dbReference>
<dbReference type="PROSITE" id="PS51669">
    <property type="entry name" value="4FE4S_MOW_BIS_MGD"/>
    <property type="match status" value="1"/>
</dbReference>
<name>A0ABZ3HDE5_9BACT</name>
<keyword evidence="2" id="KW-0479">Metal-binding</keyword>
<accession>A0ABZ3HDE5</accession>
<dbReference type="Pfam" id="PF04879">
    <property type="entry name" value="Molybdop_Fe4S4"/>
    <property type="match status" value="1"/>
</dbReference>
<dbReference type="Pfam" id="PF00384">
    <property type="entry name" value="Molybdopterin"/>
    <property type="match status" value="1"/>
</dbReference>
<keyword evidence="1" id="KW-0004">4Fe-4S</keyword>
<proteinExistence type="predicted"/>
<evidence type="ECO:0000259" key="6">
    <source>
        <dbReference type="PROSITE" id="PS51669"/>
    </source>
</evidence>
<dbReference type="InterPro" id="IPR006963">
    <property type="entry name" value="Mopterin_OxRdtase_4Fe-4S_dom"/>
</dbReference>
<evidence type="ECO:0000256" key="1">
    <source>
        <dbReference type="ARBA" id="ARBA00022485"/>
    </source>
</evidence>
<protein>
    <submittedName>
        <fullName evidence="7">Molybdopterin oxidoreductase family protein</fullName>
    </submittedName>
</protein>
<dbReference type="Proteomes" id="UP001447842">
    <property type="component" value="Chromosome"/>
</dbReference>
<dbReference type="CDD" id="cd00508">
    <property type="entry name" value="MopB_CT_Fdh-Nap-like"/>
    <property type="match status" value="1"/>
</dbReference>
<keyword evidence="5" id="KW-0411">Iron-sulfur</keyword>
<gene>
    <name evidence="7" type="ORF">WCY31_03515</name>
</gene>
<dbReference type="RefSeq" id="WP_345973135.1">
    <property type="nucleotide sequence ID" value="NZ_CP147920.1"/>
</dbReference>
<dbReference type="PANTHER" id="PTHR43105:SF9">
    <property type="entry name" value="NADPH-FE(3+) OXIDOREDUCTASE SUBUNIT ALPHA"/>
    <property type="match status" value="1"/>
</dbReference>
<dbReference type="Pfam" id="PF01568">
    <property type="entry name" value="Molydop_binding"/>
    <property type="match status" value="1"/>
</dbReference>
<evidence type="ECO:0000256" key="4">
    <source>
        <dbReference type="ARBA" id="ARBA00023004"/>
    </source>
</evidence>
<evidence type="ECO:0000256" key="5">
    <source>
        <dbReference type="ARBA" id="ARBA00023014"/>
    </source>
</evidence>
<evidence type="ECO:0000313" key="8">
    <source>
        <dbReference type="Proteomes" id="UP001447842"/>
    </source>
</evidence>
<dbReference type="SUPFAM" id="SSF53706">
    <property type="entry name" value="Formate dehydrogenase/DMSO reductase, domains 1-3"/>
    <property type="match status" value="1"/>
</dbReference>
<reference evidence="7 8" key="1">
    <citation type="submission" date="2024-03" db="EMBL/GenBank/DDBJ databases">
        <title>Sulfurimonas sp. HSL3-1.</title>
        <authorList>
            <person name="Wang S."/>
        </authorList>
    </citation>
    <scope>NUCLEOTIDE SEQUENCE [LARGE SCALE GENOMIC DNA]</scope>
    <source>
        <strain evidence="7 8">HSL3-1</strain>
    </source>
</reference>
<dbReference type="EMBL" id="CP147920">
    <property type="protein sequence ID" value="XAU15775.1"/>
    <property type="molecule type" value="Genomic_DNA"/>
</dbReference>
<evidence type="ECO:0000313" key="7">
    <source>
        <dbReference type="EMBL" id="XAU15775.1"/>
    </source>
</evidence>
<evidence type="ECO:0000256" key="3">
    <source>
        <dbReference type="ARBA" id="ARBA00023002"/>
    </source>
</evidence>
<dbReference type="InterPro" id="IPR006656">
    <property type="entry name" value="Mopterin_OxRdtase"/>
</dbReference>
<dbReference type="Gene3D" id="2.20.25.90">
    <property type="entry name" value="ADC-like domains"/>
    <property type="match status" value="1"/>
</dbReference>